<feature type="region of interest" description="Disordered" evidence="1">
    <location>
        <begin position="1"/>
        <end position="27"/>
    </location>
</feature>
<sequence>MLMMYLGRGSSDATASTTPRAQRTHRRIPRPLSYSQQVARNATIVLSGTALLLGASVAAQALVMGHDDFWQAGMIVSFIGGVIFNLALAKDSRSSLEHLSDGHIYRAFLSFIFTVLMLVNFVGIYLVAKFHRSYLILPVISMICLYFALVSAHFPIRKLNKCGSRVFFVCHLFFSLLIPFIIMPPPEHRGKPADHLRKLRRNQCGSSC</sequence>
<gene>
    <name evidence="3" type="ORF">PMAYCL1PPCAC_09957</name>
</gene>
<evidence type="ECO:0000313" key="3">
    <source>
        <dbReference type="EMBL" id="GMR39762.1"/>
    </source>
</evidence>
<dbReference type="Proteomes" id="UP001328107">
    <property type="component" value="Unassembled WGS sequence"/>
</dbReference>
<dbReference type="EMBL" id="BTRK01000003">
    <property type="protein sequence ID" value="GMR39762.1"/>
    <property type="molecule type" value="Genomic_DNA"/>
</dbReference>
<accession>A0AAN4ZKC0</accession>
<keyword evidence="2" id="KW-0472">Membrane</keyword>
<keyword evidence="4" id="KW-1185">Reference proteome</keyword>
<feature type="transmembrane region" description="Helical" evidence="2">
    <location>
        <begin position="108"/>
        <end position="128"/>
    </location>
</feature>
<reference evidence="4" key="1">
    <citation type="submission" date="2022-10" db="EMBL/GenBank/DDBJ databases">
        <title>Genome assembly of Pristionchus species.</title>
        <authorList>
            <person name="Yoshida K."/>
            <person name="Sommer R.J."/>
        </authorList>
    </citation>
    <scope>NUCLEOTIDE SEQUENCE [LARGE SCALE GENOMIC DNA]</scope>
    <source>
        <strain evidence="4">RS5460</strain>
    </source>
</reference>
<organism evidence="3 4">
    <name type="scientific">Pristionchus mayeri</name>
    <dbReference type="NCBI Taxonomy" id="1317129"/>
    <lineage>
        <taxon>Eukaryota</taxon>
        <taxon>Metazoa</taxon>
        <taxon>Ecdysozoa</taxon>
        <taxon>Nematoda</taxon>
        <taxon>Chromadorea</taxon>
        <taxon>Rhabditida</taxon>
        <taxon>Rhabditina</taxon>
        <taxon>Diplogasteromorpha</taxon>
        <taxon>Diplogasteroidea</taxon>
        <taxon>Neodiplogasteridae</taxon>
        <taxon>Pristionchus</taxon>
    </lineage>
</organism>
<feature type="transmembrane region" description="Helical" evidence="2">
    <location>
        <begin position="134"/>
        <end position="154"/>
    </location>
</feature>
<evidence type="ECO:0000313" key="4">
    <source>
        <dbReference type="Proteomes" id="UP001328107"/>
    </source>
</evidence>
<keyword evidence="2" id="KW-1133">Transmembrane helix</keyword>
<comment type="caution">
    <text evidence="3">The sequence shown here is derived from an EMBL/GenBank/DDBJ whole genome shotgun (WGS) entry which is preliminary data.</text>
</comment>
<feature type="transmembrane region" description="Helical" evidence="2">
    <location>
        <begin position="166"/>
        <end position="183"/>
    </location>
</feature>
<feature type="transmembrane region" description="Helical" evidence="2">
    <location>
        <begin position="69"/>
        <end position="88"/>
    </location>
</feature>
<feature type="compositionally biased region" description="Polar residues" evidence="1">
    <location>
        <begin position="11"/>
        <end position="21"/>
    </location>
</feature>
<keyword evidence="2" id="KW-0812">Transmembrane</keyword>
<evidence type="ECO:0000256" key="1">
    <source>
        <dbReference type="SAM" id="MobiDB-lite"/>
    </source>
</evidence>
<proteinExistence type="predicted"/>
<dbReference type="AlphaFoldDB" id="A0AAN4ZKC0"/>
<feature type="transmembrane region" description="Helical" evidence="2">
    <location>
        <begin position="42"/>
        <end position="63"/>
    </location>
</feature>
<evidence type="ECO:0000256" key="2">
    <source>
        <dbReference type="SAM" id="Phobius"/>
    </source>
</evidence>
<protein>
    <submittedName>
        <fullName evidence="3">Uncharacterized protein</fullName>
    </submittedName>
</protein>
<name>A0AAN4ZKC0_9BILA</name>